<dbReference type="FunFam" id="3.30.200.20:FF:000087">
    <property type="entry name" value="Dual specificity tyrosine-phosphorylation-regulated kinase 1A"/>
    <property type="match status" value="1"/>
</dbReference>
<keyword evidence="6 7" id="KW-0067">ATP-binding</keyword>
<dbReference type="Gene3D" id="1.10.510.10">
    <property type="entry name" value="Transferase(Phosphotransferase) domain 1"/>
    <property type="match status" value="1"/>
</dbReference>
<dbReference type="AlphaFoldDB" id="A0ABD2ZQR6"/>
<dbReference type="Gene3D" id="3.30.200.20">
    <property type="entry name" value="Phosphorylase Kinase, domain 1"/>
    <property type="match status" value="1"/>
</dbReference>
<dbReference type="GO" id="GO:0005524">
    <property type="term" value="F:ATP binding"/>
    <property type="evidence" value="ECO:0007669"/>
    <property type="project" value="UniProtKB-UniRule"/>
</dbReference>
<feature type="domain" description="Protein kinase" evidence="9">
    <location>
        <begin position="133"/>
        <end position="475"/>
    </location>
</feature>
<evidence type="ECO:0000256" key="6">
    <source>
        <dbReference type="ARBA" id="ARBA00022840"/>
    </source>
</evidence>
<dbReference type="GO" id="GO:0004674">
    <property type="term" value="F:protein serine/threonine kinase activity"/>
    <property type="evidence" value="ECO:0007669"/>
    <property type="project" value="UniProtKB-KW"/>
</dbReference>
<dbReference type="InterPro" id="IPR008271">
    <property type="entry name" value="Ser/Thr_kinase_AS"/>
</dbReference>
<comment type="caution">
    <text evidence="10">The sequence shown here is derived from an EMBL/GenBank/DDBJ whole genome shotgun (WGS) entry which is preliminary data.</text>
</comment>
<dbReference type="InterPro" id="IPR011009">
    <property type="entry name" value="Kinase-like_dom_sf"/>
</dbReference>
<gene>
    <name evidence="10" type="ORF">ACH5RR_019925</name>
</gene>
<keyword evidence="4 7" id="KW-0547">Nucleotide-binding</keyword>
<accession>A0ABD2ZQR6</accession>
<feature type="region of interest" description="Disordered" evidence="8">
    <location>
        <begin position="840"/>
        <end position="861"/>
    </location>
</feature>
<evidence type="ECO:0000313" key="11">
    <source>
        <dbReference type="Proteomes" id="UP001630127"/>
    </source>
</evidence>
<sequence length="919" mass="100797">MDGFSLGNKEGESLKFTRLTDDSSSSSVAVRWHPNQLTFCPYTTFLDAAAAAAKPQALRVAVRRPLVARLTKDIVETYQLCNPQFQYSETLNPKRFLTTPSIGVFNDGCDNANSDLILSVNYALINLDSQRRYIVKDILGHGTFGQVAKCWVAETNSFVAVKIIKNQPAYYQQALVEVSILTTINKKFDPEDKHHIVRIYDYFVYQRHLCIAFELLDTNLYELIKLNHFRGLSLSIVQLFSKQILRGLALMNDAGIIHCDLKPENILLCTSVKPAEIKIIDFGSACMEDRTVYSYIQSRYYRSPEVLLGYQYTTAIDMWSFGCIVAELFLGLPLFPGASEFDLLKRMIKILGGQPPDYILNAAKNTRKFFKFVGSINHGTSGLDTTGRCSVYQALTEEEYETRESKKPVVGKEYFNHMNLECIVTKYPYRKNLPEEDIAKESQIRLALIDFLRGLVEFDPAKRWTPSQASKHPFVTGEPFTRPYKPAPETPRMPVSQNVKVDHHPAGGHWFAAGLSPNIPGRNRVALQNSSRFQVLPYAHAGSYGSLGSLGSYSDGLMLGSSYGSFGDANNRLAFYSPVGPSAMNIYPHGGSSVMGNCPDARCIMPLPHGSGLGITPGNLAPMSLGTSPSQFTPPGSYGQFFSGSPGHYGPSSPARGNCHGSPLGKVAAVGQYHRRKSWGYSGSIQSQELASSPQWQGQLTDGIISNQAEGNSSVFGGSLLHLQPTSSVTTWRQQQGGSNVHACQSIAHKTASSATRLGPHPKVSGHDKSEASTSLPDPGDWDPNYSEELLLQEDSSDVGVMTAEFTKGMHLGQSLASKDQIVGARRFNRMTNSSANMSVQSHQGGLAPGEVGSPTSGHDARGVYIHPATKTPYLMPHFSQSSPSRLGQQPVQRISHGKLATNHGMEWNHAKVQPPVQP</sequence>
<evidence type="ECO:0000256" key="4">
    <source>
        <dbReference type="ARBA" id="ARBA00022741"/>
    </source>
</evidence>
<dbReference type="PROSITE" id="PS00108">
    <property type="entry name" value="PROTEIN_KINASE_ST"/>
    <property type="match status" value="1"/>
</dbReference>
<reference evidence="10 11" key="1">
    <citation type="submission" date="2024-11" db="EMBL/GenBank/DDBJ databases">
        <title>A near-complete genome assembly of Cinchona calisaya.</title>
        <authorList>
            <person name="Lian D.C."/>
            <person name="Zhao X.W."/>
            <person name="Wei L."/>
        </authorList>
    </citation>
    <scope>NUCLEOTIDE SEQUENCE [LARGE SCALE GENOMIC DNA]</scope>
    <source>
        <tissue evidence="10">Nenye</tissue>
    </source>
</reference>
<dbReference type="CDD" id="cd14212">
    <property type="entry name" value="PKc_YAK1"/>
    <property type="match status" value="1"/>
</dbReference>
<evidence type="ECO:0000259" key="9">
    <source>
        <dbReference type="PROSITE" id="PS50011"/>
    </source>
</evidence>
<feature type="region of interest" description="Disordered" evidence="8">
    <location>
        <begin position="751"/>
        <end position="786"/>
    </location>
</feature>
<evidence type="ECO:0000256" key="5">
    <source>
        <dbReference type="ARBA" id="ARBA00022777"/>
    </source>
</evidence>
<dbReference type="InterPro" id="IPR017441">
    <property type="entry name" value="Protein_kinase_ATP_BS"/>
</dbReference>
<dbReference type="SMART" id="SM00220">
    <property type="entry name" value="S_TKc"/>
    <property type="match status" value="1"/>
</dbReference>
<dbReference type="Proteomes" id="UP001630127">
    <property type="component" value="Unassembled WGS sequence"/>
</dbReference>
<feature type="binding site" evidence="7">
    <location>
        <position position="162"/>
    </location>
    <ligand>
        <name>ATP</name>
        <dbReference type="ChEBI" id="CHEBI:30616"/>
    </ligand>
</feature>
<name>A0ABD2ZQR6_9GENT</name>
<proteinExistence type="inferred from homology"/>
<protein>
    <recommendedName>
        <fullName evidence="9">Protein kinase domain-containing protein</fullName>
    </recommendedName>
</protein>
<comment type="similarity">
    <text evidence="1">Belongs to the protein kinase superfamily. CMGC Ser/Thr protein kinase family. MNB/DYRK subfamily.</text>
</comment>
<evidence type="ECO:0000256" key="1">
    <source>
        <dbReference type="ARBA" id="ARBA00008867"/>
    </source>
</evidence>
<dbReference type="Pfam" id="PF00069">
    <property type="entry name" value="Pkinase"/>
    <property type="match status" value="1"/>
</dbReference>
<evidence type="ECO:0000256" key="8">
    <source>
        <dbReference type="SAM" id="MobiDB-lite"/>
    </source>
</evidence>
<evidence type="ECO:0000256" key="7">
    <source>
        <dbReference type="PROSITE-ProRule" id="PRU10141"/>
    </source>
</evidence>
<dbReference type="PROSITE" id="PS00107">
    <property type="entry name" value="PROTEIN_KINASE_ATP"/>
    <property type="match status" value="1"/>
</dbReference>
<dbReference type="PROSITE" id="PS50011">
    <property type="entry name" value="PROTEIN_KINASE_DOM"/>
    <property type="match status" value="1"/>
</dbReference>
<dbReference type="EMBL" id="JBJUIK010000008">
    <property type="protein sequence ID" value="KAL3521776.1"/>
    <property type="molecule type" value="Genomic_DNA"/>
</dbReference>
<keyword evidence="11" id="KW-1185">Reference proteome</keyword>
<dbReference type="PANTHER" id="PTHR24058">
    <property type="entry name" value="DUAL SPECIFICITY PROTEIN KINASE"/>
    <property type="match status" value="1"/>
</dbReference>
<dbReference type="InterPro" id="IPR000719">
    <property type="entry name" value="Prot_kinase_dom"/>
</dbReference>
<evidence type="ECO:0000256" key="2">
    <source>
        <dbReference type="ARBA" id="ARBA00022527"/>
    </source>
</evidence>
<evidence type="ECO:0000256" key="3">
    <source>
        <dbReference type="ARBA" id="ARBA00022679"/>
    </source>
</evidence>
<dbReference type="SUPFAM" id="SSF56112">
    <property type="entry name" value="Protein kinase-like (PK-like)"/>
    <property type="match status" value="1"/>
</dbReference>
<dbReference type="InterPro" id="IPR050494">
    <property type="entry name" value="Ser_Thr_dual-spec_kinase"/>
</dbReference>
<evidence type="ECO:0000313" key="10">
    <source>
        <dbReference type="EMBL" id="KAL3521776.1"/>
    </source>
</evidence>
<keyword evidence="5" id="KW-0418">Kinase</keyword>
<keyword evidence="3" id="KW-0808">Transferase</keyword>
<organism evidence="10 11">
    <name type="scientific">Cinchona calisaya</name>
    <dbReference type="NCBI Taxonomy" id="153742"/>
    <lineage>
        <taxon>Eukaryota</taxon>
        <taxon>Viridiplantae</taxon>
        <taxon>Streptophyta</taxon>
        <taxon>Embryophyta</taxon>
        <taxon>Tracheophyta</taxon>
        <taxon>Spermatophyta</taxon>
        <taxon>Magnoliopsida</taxon>
        <taxon>eudicotyledons</taxon>
        <taxon>Gunneridae</taxon>
        <taxon>Pentapetalae</taxon>
        <taxon>asterids</taxon>
        <taxon>lamiids</taxon>
        <taxon>Gentianales</taxon>
        <taxon>Rubiaceae</taxon>
        <taxon>Cinchonoideae</taxon>
        <taxon>Cinchoneae</taxon>
        <taxon>Cinchona</taxon>
    </lineage>
</organism>
<dbReference type="PANTHER" id="PTHR24058:SF17">
    <property type="entry name" value="HOMEODOMAIN INTERACTING PROTEIN KINASE, ISOFORM D"/>
    <property type="match status" value="1"/>
</dbReference>
<keyword evidence="2" id="KW-0723">Serine/threonine-protein kinase</keyword>